<evidence type="ECO:0000313" key="1">
    <source>
        <dbReference type="EMBL" id="SZX61260.1"/>
    </source>
</evidence>
<gene>
    <name evidence="1" type="ORF">BQ4739_LOCUS1773</name>
</gene>
<keyword evidence="2" id="KW-1185">Reference proteome</keyword>
<reference evidence="1 2" key="1">
    <citation type="submission" date="2016-10" db="EMBL/GenBank/DDBJ databases">
        <authorList>
            <person name="Cai Z."/>
        </authorList>
    </citation>
    <scope>NUCLEOTIDE SEQUENCE [LARGE SCALE GENOMIC DNA]</scope>
</reference>
<sequence>MGAVSCIPLFNYTAWVLGALQSEAPRPYYWAAALYALPLLRNGLDQDWFSWTLLLLGVAHVQALRIASTEPELQAKLQQQLKPLSLLATVAGAAGKATAAAVGSSSSSEQQQQLGPGDDASLIDKVFKSKQQAGEEAEEQLRRLELEEFDRKLQERLKE</sequence>
<dbReference type="PANTHER" id="PTHR36804:SF1">
    <property type="entry name" value="OS04G0585600 PROTEIN"/>
    <property type="match status" value="1"/>
</dbReference>
<protein>
    <submittedName>
        <fullName evidence="1">Uncharacterized protein</fullName>
    </submittedName>
</protein>
<dbReference type="EMBL" id="FNXT01000132">
    <property type="protein sequence ID" value="SZX61260.1"/>
    <property type="molecule type" value="Genomic_DNA"/>
</dbReference>
<dbReference type="PANTHER" id="PTHR36804">
    <property type="entry name" value="OSJNBA0013K16.11 PROTEIN"/>
    <property type="match status" value="1"/>
</dbReference>
<dbReference type="AlphaFoldDB" id="A0A383V8H5"/>
<organism evidence="1 2">
    <name type="scientific">Tetradesmus obliquus</name>
    <name type="common">Green alga</name>
    <name type="synonym">Acutodesmus obliquus</name>
    <dbReference type="NCBI Taxonomy" id="3088"/>
    <lineage>
        <taxon>Eukaryota</taxon>
        <taxon>Viridiplantae</taxon>
        <taxon>Chlorophyta</taxon>
        <taxon>core chlorophytes</taxon>
        <taxon>Chlorophyceae</taxon>
        <taxon>CS clade</taxon>
        <taxon>Sphaeropleales</taxon>
        <taxon>Scenedesmaceae</taxon>
        <taxon>Tetradesmus</taxon>
    </lineage>
</organism>
<name>A0A383V8H5_TETOB</name>
<dbReference type="Proteomes" id="UP000256970">
    <property type="component" value="Unassembled WGS sequence"/>
</dbReference>
<evidence type="ECO:0000313" key="2">
    <source>
        <dbReference type="Proteomes" id="UP000256970"/>
    </source>
</evidence>
<proteinExistence type="predicted"/>
<accession>A0A383V8H5</accession>